<dbReference type="EMBL" id="JASCZI010282210">
    <property type="protein sequence ID" value="MED6227519.1"/>
    <property type="molecule type" value="Genomic_DNA"/>
</dbReference>
<gene>
    <name evidence="2" type="ORF">PIB30_114341</name>
</gene>
<keyword evidence="3" id="KW-1185">Reference proteome</keyword>
<protein>
    <submittedName>
        <fullName evidence="2">Uncharacterized protein</fullName>
    </submittedName>
</protein>
<evidence type="ECO:0000256" key="1">
    <source>
        <dbReference type="SAM" id="MobiDB-lite"/>
    </source>
</evidence>
<accession>A0ABU7A034</accession>
<evidence type="ECO:0000313" key="2">
    <source>
        <dbReference type="EMBL" id="MED6227519.1"/>
    </source>
</evidence>
<comment type="caution">
    <text evidence="2">The sequence shown here is derived from an EMBL/GenBank/DDBJ whole genome shotgun (WGS) entry which is preliminary data.</text>
</comment>
<evidence type="ECO:0000313" key="3">
    <source>
        <dbReference type="Proteomes" id="UP001341840"/>
    </source>
</evidence>
<dbReference type="Proteomes" id="UP001341840">
    <property type="component" value="Unassembled WGS sequence"/>
</dbReference>
<proteinExistence type="predicted"/>
<reference evidence="2 3" key="1">
    <citation type="journal article" date="2023" name="Plants (Basel)">
        <title>Bridging the Gap: Combining Genomics and Transcriptomics Approaches to Understand Stylosanthes scabra, an Orphan Legume from the Brazilian Caatinga.</title>
        <authorList>
            <person name="Ferreira-Neto J.R.C."/>
            <person name="da Silva M.D."/>
            <person name="Binneck E."/>
            <person name="de Melo N.F."/>
            <person name="da Silva R.H."/>
            <person name="de Melo A.L.T.M."/>
            <person name="Pandolfi V."/>
            <person name="Bustamante F.O."/>
            <person name="Brasileiro-Vidal A.C."/>
            <person name="Benko-Iseppon A.M."/>
        </authorList>
    </citation>
    <scope>NUCLEOTIDE SEQUENCE [LARGE SCALE GENOMIC DNA]</scope>
    <source>
        <tissue evidence="2">Leaves</tissue>
    </source>
</reference>
<organism evidence="2 3">
    <name type="scientific">Stylosanthes scabra</name>
    <dbReference type="NCBI Taxonomy" id="79078"/>
    <lineage>
        <taxon>Eukaryota</taxon>
        <taxon>Viridiplantae</taxon>
        <taxon>Streptophyta</taxon>
        <taxon>Embryophyta</taxon>
        <taxon>Tracheophyta</taxon>
        <taxon>Spermatophyta</taxon>
        <taxon>Magnoliopsida</taxon>
        <taxon>eudicotyledons</taxon>
        <taxon>Gunneridae</taxon>
        <taxon>Pentapetalae</taxon>
        <taxon>rosids</taxon>
        <taxon>fabids</taxon>
        <taxon>Fabales</taxon>
        <taxon>Fabaceae</taxon>
        <taxon>Papilionoideae</taxon>
        <taxon>50 kb inversion clade</taxon>
        <taxon>dalbergioids sensu lato</taxon>
        <taxon>Dalbergieae</taxon>
        <taxon>Pterocarpus clade</taxon>
        <taxon>Stylosanthes</taxon>
    </lineage>
</organism>
<feature type="region of interest" description="Disordered" evidence="1">
    <location>
        <begin position="64"/>
        <end position="113"/>
    </location>
</feature>
<name>A0ABU7A034_9FABA</name>
<feature type="non-terminal residue" evidence="2">
    <location>
        <position position="1"/>
    </location>
</feature>
<sequence length="113" mass="11738">AVHLASNSSAVGSCCCKGSGVLHWSPTSRLSSFVGWAEDPGPPRFMLNNTSVITASGESVRSLAAHPSASGCSHSRRVKEQGSGPSGKGSSLSGLIQQKTRIYRPTRNGNVNK</sequence>